<evidence type="ECO:0000313" key="2">
    <source>
        <dbReference type="Proteomes" id="UP000030764"/>
    </source>
</evidence>
<proteinExistence type="predicted"/>
<protein>
    <submittedName>
        <fullName evidence="1">Uncharacterized protein</fullName>
    </submittedName>
</protein>
<dbReference type="EMBL" id="KL363277">
    <property type="protein sequence ID" value="KFD49173.1"/>
    <property type="molecule type" value="Genomic_DNA"/>
</dbReference>
<evidence type="ECO:0000313" key="1">
    <source>
        <dbReference type="EMBL" id="KFD49173.1"/>
    </source>
</evidence>
<organism evidence="1 2">
    <name type="scientific">Trichuris suis</name>
    <name type="common">pig whipworm</name>
    <dbReference type="NCBI Taxonomy" id="68888"/>
    <lineage>
        <taxon>Eukaryota</taxon>
        <taxon>Metazoa</taxon>
        <taxon>Ecdysozoa</taxon>
        <taxon>Nematoda</taxon>
        <taxon>Enoplea</taxon>
        <taxon>Dorylaimia</taxon>
        <taxon>Trichinellida</taxon>
        <taxon>Trichuridae</taxon>
        <taxon>Trichuris</taxon>
    </lineage>
</organism>
<dbReference type="Proteomes" id="UP000030764">
    <property type="component" value="Unassembled WGS sequence"/>
</dbReference>
<gene>
    <name evidence="1" type="ORF">M513_09997</name>
</gene>
<dbReference type="AlphaFoldDB" id="A0A085LW27"/>
<reference evidence="1 2" key="1">
    <citation type="journal article" date="2014" name="Nat. Genet.">
        <title>Genome and transcriptome of the porcine whipworm Trichuris suis.</title>
        <authorList>
            <person name="Jex A.R."/>
            <person name="Nejsum P."/>
            <person name="Schwarz E.M."/>
            <person name="Hu L."/>
            <person name="Young N.D."/>
            <person name="Hall R.S."/>
            <person name="Korhonen P.K."/>
            <person name="Liao S."/>
            <person name="Thamsborg S."/>
            <person name="Xia J."/>
            <person name="Xu P."/>
            <person name="Wang S."/>
            <person name="Scheerlinck J.P."/>
            <person name="Hofmann A."/>
            <person name="Sternberg P.W."/>
            <person name="Wang J."/>
            <person name="Gasser R.B."/>
        </authorList>
    </citation>
    <scope>NUCLEOTIDE SEQUENCE [LARGE SCALE GENOMIC DNA]</scope>
    <source>
        <strain evidence="1">DCEP-RM93M</strain>
    </source>
</reference>
<keyword evidence="2" id="KW-1185">Reference proteome</keyword>
<name>A0A085LW27_9BILA</name>
<sequence>MTEWRSYSRNGNQAPATIDEQAWRKFQRAYGEVYARRIREARQLGITSFFKPSASTAAAEEARQYSVTEEDM</sequence>
<accession>A0A085LW27</accession>